<name>A0A6B0RA48_9CETA</name>
<sequence>MNEKFLRLFPARGLALNSTEDRQVGRKNEHYSEHVVIVAQITQSTNLDEGVMEALILHAQSPPQTPVELTTPKAAEFSPPL</sequence>
<organism evidence="2 3">
    <name type="scientific">Bos mutus</name>
    <name type="common">wild yak</name>
    <dbReference type="NCBI Taxonomy" id="72004"/>
    <lineage>
        <taxon>Eukaryota</taxon>
        <taxon>Metazoa</taxon>
        <taxon>Chordata</taxon>
        <taxon>Craniata</taxon>
        <taxon>Vertebrata</taxon>
        <taxon>Euteleostomi</taxon>
        <taxon>Mammalia</taxon>
        <taxon>Eutheria</taxon>
        <taxon>Laurasiatheria</taxon>
        <taxon>Artiodactyla</taxon>
        <taxon>Ruminantia</taxon>
        <taxon>Pecora</taxon>
        <taxon>Bovidae</taxon>
        <taxon>Bovinae</taxon>
        <taxon>Bos</taxon>
    </lineage>
</organism>
<proteinExistence type="predicted"/>
<reference evidence="2" key="1">
    <citation type="submission" date="2019-10" db="EMBL/GenBank/DDBJ databases">
        <title>The sequence and de novo assembly of the wild yak genome.</title>
        <authorList>
            <person name="Liu Y."/>
        </authorList>
    </citation>
    <scope>NUCLEOTIDE SEQUENCE [LARGE SCALE GENOMIC DNA]</scope>
    <source>
        <strain evidence="2">WY2019</strain>
    </source>
</reference>
<dbReference type="Proteomes" id="UP000322234">
    <property type="component" value="Unassembled WGS sequence"/>
</dbReference>
<evidence type="ECO:0000256" key="1">
    <source>
        <dbReference type="SAM" id="MobiDB-lite"/>
    </source>
</evidence>
<accession>A0A6B0RA48</accession>
<protein>
    <submittedName>
        <fullName evidence="2">Uncharacterized protein</fullName>
    </submittedName>
</protein>
<evidence type="ECO:0000313" key="2">
    <source>
        <dbReference type="EMBL" id="MXQ86172.1"/>
    </source>
</evidence>
<comment type="caution">
    <text evidence="2">The sequence shown here is derived from an EMBL/GenBank/DDBJ whole genome shotgun (WGS) entry which is preliminary data.</text>
</comment>
<dbReference type="EMBL" id="VBQZ03000031">
    <property type="protein sequence ID" value="MXQ86172.1"/>
    <property type="molecule type" value="Genomic_DNA"/>
</dbReference>
<keyword evidence="3" id="KW-1185">Reference proteome</keyword>
<dbReference type="AlphaFoldDB" id="A0A6B0RA48"/>
<gene>
    <name evidence="2" type="ORF">E5288_WYG006617</name>
</gene>
<evidence type="ECO:0000313" key="3">
    <source>
        <dbReference type="Proteomes" id="UP000322234"/>
    </source>
</evidence>
<feature type="region of interest" description="Disordered" evidence="1">
    <location>
        <begin position="62"/>
        <end position="81"/>
    </location>
</feature>